<reference evidence="2" key="3">
    <citation type="submission" date="2022-06" db="EMBL/GenBank/DDBJ databases">
        <title>Resources to Facilitate Use of the Altered Schaedler Flora (ASF) Mouse Model to Study Microbiome Function.</title>
        <authorList>
            <person name="Proctor A."/>
            <person name="Parvinroo S."/>
            <person name="Richie T."/>
            <person name="Jia X."/>
            <person name="Lee S.T.M."/>
            <person name="Karp P.D."/>
            <person name="Paley S."/>
            <person name="Kostic A.D."/>
            <person name="Pierre J.F."/>
            <person name="Wannemuehler M.J."/>
            <person name="Phillips G.J."/>
        </authorList>
    </citation>
    <scope>NUCLEOTIDE SEQUENCE</scope>
    <source>
        <strain evidence="2">ASF457</strain>
    </source>
</reference>
<dbReference type="Proteomes" id="UP000017429">
    <property type="component" value="Chromosome"/>
</dbReference>
<gene>
    <name evidence="2" type="ORF">N508_002030</name>
</gene>
<dbReference type="PIRSF" id="PIRSF034888">
    <property type="entry name" value="P-loop_UCP034888"/>
    <property type="match status" value="1"/>
</dbReference>
<dbReference type="KEGG" id="msch:N508_002030"/>
<evidence type="ECO:0000313" key="2">
    <source>
        <dbReference type="EMBL" id="USF24935.1"/>
    </source>
</evidence>
<dbReference type="InterPro" id="IPR051396">
    <property type="entry name" value="Bact_Antivir_Def_Nuclease"/>
</dbReference>
<sequence length="325" mass="37210">MLKELNIIKFKVLEDTKLEIKPLTIFCGENSSGKSTAIIACMLAGNYKNYTSYIKDRIIAVNGKIEYTFSNNINSSINIDNGVIQENQNKNIKYTFLQADRVSPDKQYDITTDDNLGIRGEYAPYIYSIKQHDNIVELSINNDNENDINTTLRSQTAYWMKYILGTTVKADRQADKVSLYYQAPHDVEAYSPLNTGFGTSMVFPILIACLTAKIGDTVIIENPEVHLHPKAQSKLADFFAFIAQLGVQVILETHCEHLIYKLCYNVNQGIIDYDKVVFQYKEINKPFQAIYTDKKGRFVDKENNQRKFPTGFFDATLTDYLKIYR</sequence>
<dbReference type="AlphaFoldDB" id="V2Q9Q7"/>
<dbReference type="InterPro" id="IPR003959">
    <property type="entry name" value="ATPase_AAA_core"/>
</dbReference>
<keyword evidence="3" id="KW-1185">Reference proteome</keyword>
<organism evidence="2 3">
    <name type="scientific">Mucispirillum schaedleri ASF457</name>
    <dbReference type="NCBI Taxonomy" id="1379858"/>
    <lineage>
        <taxon>Bacteria</taxon>
        <taxon>Pseudomonadati</taxon>
        <taxon>Deferribacterota</taxon>
        <taxon>Deferribacteres</taxon>
        <taxon>Deferribacterales</taxon>
        <taxon>Mucispirillaceae</taxon>
        <taxon>Mucispirillum</taxon>
    </lineage>
</organism>
<dbReference type="Pfam" id="PF13304">
    <property type="entry name" value="AAA_21"/>
    <property type="match status" value="1"/>
</dbReference>
<dbReference type="RefSeq" id="WP_023276574.1">
    <property type="nucleotide sequence ID" value="NZ_CP097562.1"/>
</dbReference>
<dbReference type="OrthoDB" id="9789856at2"/>
<dbReference type="PANTHER" id="PTHR43581">
    <property type="entry name" value="ATP/GTP PHOSPHATASE"/>
    <property type="match status" value="1"/>
</dbReference>
<dbReference type="PANTHER" id="PTHR43581:SF2">
    <property type="entry name" value="EXCINUCLEASE ATPASE SUBUNIT"/>
    <property type="match status" value="1"/>
</dbReference>
<proteinExistence type="predicted"/>
<dbReference type="eggNOG" id="COG4938">
    <property type="taxonomic scope" value="Bacteria"/>
</dbReference>
<name>V2Q9Q7_9BACT</name>
<dbReference type="EMBL" id="CP097562">
    <property type="protein sequence ID" value="USF24935.1"/>
    <property type="molecule type" value="Genomic_DNA"/>
</dbReference>
<evidence type="ECO:0000259" key="1">
    <source>
        <dbReference type="Pfam" id="PF13304"/>
    </source>
</evidence>
<accession>V2Q9Q7</accession>
<dbReference type="Gene3D" id="3.40.50.300">
    <property type="entry name" value="P-loop containing nucleotide triphosphate hydrolases"/>
    <property type="match status" value="1"/>
</dbReference>
<dbReference type="InterPro" id="IPR027417">
    <property type="entry name" value="P-loop_NTPase"/>
</dbReference>
<feature type="domain" description="ATPase AAA-type core" evidence="1">
    <location>
        <begin position="23"/>
        <end position="254"/>
    </location>
</feature>
<reference evidence="2" key="1">
    <citation type="journal article" date="2014" name="Genome Announc.">
        <title>Draft genome sequences of the altered schaedler flora, a defined bacterial community from gnotobiotic mice.</title>
        <authorList>
            <person name="Wannemuehler M.J."/>
            <person name="Overstreet A.M."/>
            <person name="Ward D.V."/>
            <person name="Phillips G.J."/>
        </authorList>
    </citation>
    <scope>NUCLEOTIDE SEQUENCE</scope>
    <source>
        <strain evidence="2">ASF457</strain>
    </source>
</reference>
<evidence type="ECO:0000313" key="3">
    <source>
        <dbReference type="Proteomes" id="UP000017429"/>
    </source>
</evidence>
<dbReference type="SUPFAM" id="SSF52540">
    <property type="entry name" value="P-loop containing nucleoside triphosphate hydrolases"/>
    <property type="match status" value="1"/>
</dbReference>
<dbReference type="InterPro" id="IPR014592">
    <property type="entry name" value="P-loop_UCP034888"/>
</dbReference>
<reference evidence="2" key="2">
    <citation type="submission" date="2022-05" db="EMBL/GenBank/DDBJ databases">
        <authorList>
            <person name="Proctor A.L."/>
            <person name="Phillips G.J."/>
            <person name="Wannemuehler M.J."/>
        </authorList>
    </citation>
    <scope>NUCLEOTIDE SEQUENCE</scope>
    <source>
        <strain evidence="2">ASF457</strain>
    </source>
</reference>
<protein>
    <recommendedName>
        <fullName evidence="1">ATPase AAA-type core domain-containing protein</fullName>
    </recommendedName>
</protein>